<dbReference type="Proteomes" id="UP001259832">
    <property type="component" value="Unassembled WGS sequence"/>
</dbReference>
<evidence type="ECO:0000313" key="2">
    <source>
        <dbReference type="EMBL" id="KAK1931858.1"/>
    </source>
</evidence>
<dbReference type="InterPro" id="IPR029526">
    <property type="entry name" value="PGBD"/>
</dbReference>
<gene>
    <name evidence="2" type="ORF">P3T76_012790</name>
</gene>
<dbReference type="Pfam" id="PF13843">
    <property type="entry name" value="DDE_Tnp_1_7"/>
    <property type="match status" value="1"/>
</dbReference>
<protein>
    <recommendedName>
        <fullName evidence="1">PiggyBac transposable element-derived protein domain-containing protein</fullName>
    </recommendedName>
</protein>
<comment type="caution">
    <text evidence="2">The sequence shown here is derived from an EMBL/GenBank/DDBJ whole genome shotgun (WGS) entry which is preliminary data.</text>
</comment>
<dbReference type="EMBL" id="JASMQC010000032">
    <property type="protein sequence ID" value="KAK1931858.1"/>
    <property type="molecule type" value="Genomic_DNA"/>
</dbReference>
<proteinExistence type="predicted"/>
<name>A0AAD9G584_9STRA</name>
<accession>A0AAD9G584</accession>
<sequence length="72" mass="8575">MTICPMNDIAEFWSESRFLGQAAFIETVSRNRFQQIRGGLTLHPLEQLSFDKERDPLWRSRGVMEHFQKQFD</sequence>
<evidence type="ECO:0000313" key="3">
    <source>
        <dbReference type="Proteomes" id="UP001259832"/>
    </source>
</evidence>
<keyword evidence="3" id="KW-1185">Reference proteome</keyword>
<dbReference type="AlphaFoldDB" id="A0AAD9G584"/>
<feature type="domain" description="PiggyBac transposable element-derived protein" evidence="1">
    <location>
        <begin position="1"/>
        <end position="71"/>
    </location>
</feature>
<reference evidence="2" key="1">
    <citation type="submission" date="2023-08" db="EMBL/GenBank/DDBJ databases">
        <title>Reference Genome Resource for the Citrus Pathogen Phytophthora citrophthora.</title>
        <authorList>
            <person name="Moller H."/>
            <person name="Coetzee B."/>
            <person name="Rose L.J."/>
            <person name="Van Niekerk J.M."/>
        </authorList>
    </citation>
    <scope>NUCLEOTIDE SEQUENCE</scope>
    <source>
        <strain evidence="2">STE-U-9442</strain>
    </source>
</reference>
<organism evidence="2 3">
    <name type="scientific">Phytophthora citrophthora</name>
    <dbReference type="NCBI Taxonomy" id="4793"/>
    <lineage>
        <taxon>Eukaryota</taxon>
        <taxon>Sar</taxon>
        <taxon>Stramenopiles</taxon>
        <taxon>Oomycota</taxon>
        <taxon>Peronosporomycetes</taxon>
        <taxon>Peronosporales</taxon>
        <taxon>Peronosporaceae</taxon>
        <taxon>Phytophthora</taxon>
    </lineage>
</organism>
<evidence type="ECO:0000259" key="1">
    <source>
        <dbReference type="Pfam" id="PF13843"/>
    </source>
</evidence>